<dbReference type="GeneID" id="19332744"/>
<organism evidence="2 3">
    <name type="scientific">Pseudocercospora fijiensis (strain CIRAD86)</name>
    <name type="common">Black leaf streak disease fungus</name>
    <name type="synonym">Mycosphaerella fijiensis</name>
    <dbReference type="NCBI Taxonomy" id="383855"/>
    <lineage>
        <taxon>Eukaryota</taxon>
        <taxon>Fungi</taxon>
        <taxon>Dikarya</taxon>
        <taxon>Ascomycota</taxon>
        <taxon>Pezizomycotina</taxon>
        <taxon>Dothideomycetes</taxon>
        <taxon>Dothideomycetidae</taxon>
        <taxon>Mycosphaerellales</taxon>
        <taxon>Mycosphaerellaceae</taxon>
        <taxon>Pseudocercospora</taxon>
    </lineage>
</organism>
<feature type="compositionally biased region" description="Basic and acidic residues" evidence="1">
    <location>
        <begin position="440"/>
        <end position="452"/>
    </location>
</feature>
<proteinExistence type="predicted"/>
<feature type="compositionally biased region" description="Basic residues" evidence="1">
    <location>
        <begin position="488"/>
        <end position="503"/>
    </location>
</feature>
<dbReference type="KEGG" id="pfj:MYCFIDRAFT_172094"/>
<name>M3BAI8_PSEFD</name>
<evidence type="ECO:0000313" key="2">
    <source>
        <dbReference type="EMBL" id="EME86322.1"/>
    </source>
</evidence>
<dbReference type="VEuPathDB" id="FungiDB:MYCFIDRAFT_172094"/>
<evidence type="ECO:0000313" key="3">
    <source>
        <dbReference type="Proteomes" id="UP000016932"/>
    </source>
</evidence>
<protein>
    <submittedName>
        <fullName evidence="2">Uncharacterized protein</fullName>
    </submittedName>
</protein>
<feature type="region of interest" description="Disordered" evidence="1">
    <location>
        <begin position="396"/>
        <end position="507"/>
    </location>
</feature>
<dbReference type="AlphaFoldDB" id="M3BAI8"/>
<reference evidence="2 3" key="1">
    <citation type="journal article" date="2012" name="PLoS Pathog.">
        <title>Diverse lifestyles and strategies of plant pathogenesis encoded in the genomes of eighteen Dothideomycetes fungi.</title>
        <authorList>
            <person name="Ohm R.A."/>
            <person name="Feau N."/>
            <person name="Henrissat B."/>
            <person name="Schoch C.L."/>
            <person name="Horwitz B.A."/>
            <person name="Barry K.W."/>
            <person name="Condon B.J."/>
            <person name="Copeland A.C."/>
            <person name="Dhillon B."/>
            <person name="Glaser F."/>
            <person name="Hesse C.N."/>
            <person name="Kosti I."/>
            <person name="LaButti K."/>
            <person name="Lindquist E.A."/>
            <person name="Lucas S."/>
            <person name="Salamov A.A."/>
            <person name="Bradshaw R.E."/>
            <person name="Ciuffetti L."/>
            <person name="Hamelin R.C."/>
            <person name="Kema G.H.J."/>
            <person name="Lawrence C."/>
            <person name="Scott J.A."/>
            <person name="Spatafora J.W."/>
            <person name="Turgeon B.G."/>
            <person name="de Wit P.J.G.M."/>
            <person name="Zhong S."/>
            <person name="Goodwin S.B."/>
            <person name="Grigoriev I.V."/>
        </authorList>
    </citation>
    <scope>NUCLEOTIDE SEQUENCE [LARGE SCALE GENOMIC DNA]</scope>
    <source>
        <strain evidence="2 3">CIRAD86</strain>
    </source>
</reference>
<gene>
    <name evidence="2" type="ORF">MYCFIDRAFT_172094</name>
</gene>
<dbReference type="RefSeq" id="XP_007923639.1">
    <property type="nucleotide sequence ID" value="XM_007925448.1"/>
</dbReference>
<keyword evidence="3" id="KW-1185">Reference proteome</keyword>
<dbReference type="EMBL" id="KB446556">
    <property type="protein sequence ID" value="EME86322.1"/>
    <property type="molecule type" value="Genomic_DNA"/>
</dbReference>
<dbReference type="Proteomes" id="UP000016932">
    <property type="component" value="Unassembled WGS sequence"/>
</dbReference>
<dbReference type="HOGENOM" id="CLU_296317_0_0_1"/>
<accession>M3BAI8</accession>
<sequence>MLKTVQRKGLLARACAFMSVLKAQGEPDVKQVKDCSWHMMKVNIALGFTGIDGKTPLSQKRHKAIVLWHQHTETWCNAAHSWCIVAASWLLYTPSVQAPTTSLRVWSLSLSFYGSELLIVYGVRAPVMNMIEHHKLVRKPAEEVWWIRCAELLVLVILTECCCSVRQAANANSVVFEIKCGSQRSAVECPGHPTVSAVLNAAIVAQKPKERPELQQSLSVSLPPSSRTSSKLVRAAQGQKGELSLLNFFSFPSHLLGVVSPWSAIHQDSISMTTETGQHPERTEATFLNRDDLLDLVKVADIQLFIMLLPFAAAWRRVFHPVTPSMLTESPTFLLSLSTIVPAAMPAVMGCLRRARKAVRVAVLHVLASSATENGQREQSSSMTAACLGSLRTTTVSPSMIHPKRKKLTVRSKVSPSLRGGRSRRSDEHPYRQQPATSEGHPKDSHRLRSGDNIRGITSFVAPNAPPTSKPTERSTHLKTPPTPAVWRSKRLRATAGPSRRRTMPVQKDSCDRVPIHGVLGGLLANRTAHWSAMLVLRVLSLSQSQGLIDIKPGRAAQRAAPAWTCQQERALRTSKALTAPKRMLIIATPPIGKMAAQSFVAAVCKAAGTPTCQAVDHRPVPARISATRSVWRVIIARQATSRHMRSGIISPTIGGSLPECDSIMRHCPPLVCESAQVLGKSQSAPDRVRSILSSVHAAYERSLPMEQYMWCMVRGLGLFVAFSFEIEAIAIEDPVRRDKVGQSRTMTLLIDMIIESPSMSDQPMACLDEELGLWSANGTPFVVSPRITPRNPDLYSASVSFMYSTYTRAVYDLGASSCRLQIQRAYCRISISFPNSSVHLADSYEALSAENNRIFVAIVRPAREHSDQANAESTELLASECRCDGKAMLIAQNLGDRYSRDCEDGWLCLVRRKLGNTRADEDHLNTTSLSNAPPSLEAFSGLLAHFTPSSKPSCPALNRSLKVIVVRQEDTRSLGGLPATRLRTVVAARSIDSIAAERAIAMDAIHGLWFMANMNATS</sequence>
<evidence type="ECO:0000256" key="1">
    <source>
        <dbReference type="SAM" id="MobiDB-lite"/>
    </source>
</evidence>